<reference evidence="2" key="1">
    <citation type="submission" date="2013-08" db="EMBL/GenBank/DDBJ databases">
        <title>Genome sequencing of Arenimonas donghaensis.</title>
        <authorList>
            <person name="Chen F."/>
            <person name="Wang G."/>
        </authorList>
    </citation>
    <scope>NUCLEOTIDE SEQUENCE [LARGE SCALE GENOMIC DNA]</scope>
    <source>
        <strain evidence="2">HO3-R19</strain>
    </source>
</reference>
<dbReference type="PATRIC" id="fig|1121014.3.peg.2182"/>
<sequence length="342" mass="39094">MPSKQMARPPKSTEAGYVACPVDDLFESLCAVHEILEDLGVEYVVSGGTLLGAVRQRDLLENDTDWDIEIIDTGVEAVLGARDAFASRGLVLEFPVTREVTSFRDGSPSPGEVERRIIKVRDDRGRFHGDLFIQTLFSDGILRRFNVEAGAYFNAKMTFPYWFVENRCKVSIRDREFHAPMAPELMLERIYGPRWRIPYKRHGPRIKGYNFAGAYKDAPIVPGLRLALSQGWVPRYPGRPHWPREIHWIDNHTTSDWIKRHEHVAGLPAVALEQGTDIDAANARLIACYRILLDELQQDKERLSEYESRTPVRLLNALIGAIRESLFDAWIALQNLRAMLRR</sequence>
<dbReference type="EMBL" id="AVCJ01000043">
    <property type="protein sequence ID" value="KFL35897.1"/>
    <property type="molecule type" value="Genomic_DNA"/>
</dbReference>
<dbReference type="OrthoDB" id="9786100at2"/>
<dbReference type="STRING" id="1121014.N788_06385"/>
<accession>A0A087MG94</accession>
<organism evidence="1 2">
    <name type="scientific">Arenimonas donghaensis DSM 18148 = HO3-R19</name>
    <dbReference type="NCBI Taxonomy" id="1121014"/>
    <lineage>
        <taxon>Bacteria</taxon>
        <taxon>Pseudomonadati</taxon>
        <taxon>Pseudomonadota</taxon>
        <taxon>Gammaproteobacteria</taxon>
        <taxon>Lysobacterales</taxon>
        <taxon>Lysobacteraceae</taxon>
        <taxon>Arenimonas</taxon>
    </lineage>
</organism>
<dbReference type="InterPro" id="IPR052613">
    <property type="entry name" value="LicD_transferase"/>
</dbReference>
<reference evidence="1 2" key="2">
    <citation type="journal article" date="2015" name="Stand. Genomic Sci.">
        <title>High quality draft genomic sequence of Arenimonas donghaensis DSM 18148(T).</title>
        <authorList>
            <person name="Chen F."/>
            <person name="Wang H."/>
            <person name="Cao Y."/>
            <person name="Li X."/>
            <person name="Wang G."/>
        </authorList>
    </citation>
    <scope>NUCLEOTIDE SEQUENCE [LARGE SCALE GENOMIC DNA]</scope>
    <source>
        <strain evidence="1 2">HO3-R19</strain>
    </source>
</reference>
<comment type="caution">
    <text evidence="1">The sequence shown here is derived from an EMBL/GenBank/DDBJ whole genome shotgun (WGS) entry which is preliminary data.</text>
</comment>
<dbReference type="AlphaFoldDB" id="A0A087MG94"/>
<dbReference type="RefSeq" id="WP_034225091.1">
    <property type="nucleotide sequence ID" value="NZ_AVCJ01000043.1"/>
</dbReference>
<evidence type="ECO:0008006" key="3">
    <source>
        <dbReference type="Google" id="ProtNLM"/>
    </source>
</evidence>
<dbReference type="PANTHER" id="PTHR13627">
    <property type="entry name" value="FUKUTIN RELATED PROTEIN"/>
    <property type="match status" value="1"/>
</dbReference>
<evidence type="ECO:0000313" key="1">
    <source>
        <dbReference type="EMBL" id="KFL35897.1"/>
    </source>
</evidence>
<evidence type="ECO:0000313" key="2">
    <source>
        <dbReference type="Proteomes" id="UP000029085"/>
    </source>
</evidence>
<gene>
    <name evidence="1" type="ORF">N788_06385</name>
</gene>
<keyword evidence="2" id="KW-1185">Reference proteome</keyword>
<name>A0A087MG94_9GAMM</name>
<proteinExistence type="predicted"/>
<dbReference type="Proteomes" id="UP000029085">
    <property type="component" value="Unassembled WGS sequence"/>
</dbReference>
<dbReference type="PANTHER" id="PTHR13627:SF31">
    <property type="entry name" value="RIBITOL 5-PHOSPHATE TRANSFERASE FKRP"/>
    <property type="match status" value="1"/>
</dbReference>
<protein>
    <recommendedName>
        <fullName evidence="3">LicD family protein</fullName>
    </recommendedName>
</protein>